<dbReference type="SUPFAM" id="SSF53335">
    <property type="entry name" value="S-adenosyl-L-methionine-dependent methyltransferases"/>
    <property type="match status" value="1"/>
</dbReference>
<protein>
    <recommendedName>
        <fullName evidence="1">Methyltransferase domain-containing protein</fullName>
    </recommendedName>
</protein>
<evidence type="ECO:0000259" key="1">
    <source>
        <dbReference type="Pfam" id="PF13847"/>
    </source>
</evidence>
<proteinExistence type="predicted"/>
<gene>
    <name evidence="2" type="ORF">LDG_7006</name>
</gene>
<name>G9EP25_9GAMM</name>
<dbReference type="EMBL" id="JH413822">
    <property type="protein sequence ID" value="EHL30860.1"/>
    <property type="molecule type" value="Genomic_DNA"/>
</dbReference>
<evidence type="ECO:0000313" key="2">
    <source>
        <dbReference type="EMBL" id="EHL30860.1"/>
    </source>
</evidence>
<dbReference type="Pfam" id="PF13847">
    <property type="entry name" value="Methyltransf_31"/>
    <property type="match status" value="1"/>
</dbReference>
<dbReference type="InParanoid" id="G9EP25"/>
<keyword evidence="3" id="KW-1185">Reference proteome</keyword>
<dbReference type="InterPro" id="IPR025714">
    <property type="entry name" value="Methyltranfer_dom"/>
</dbReference>
<organism evidence="2 3">
    <name type="scientific">Legionella drancourtii LLAP12</name>
    <dbReference type="NCBI Taxonomy" id="658187"/>
    <lineage>
        <taxon>Bacteria</taxon>
        <taxon>Pseudomonadati</taxon>
        <taxon>Pseudomonadota</taxon>
        <taxon>Gammaproteobacteria</taxon>
        <taxon>Legionellales</taxon>
        <taxon>Legionellaceae</taxon>
        <taxon>Legionella</taxon>
    </lineage>
</organism>
<dbReference type="Gene3D" id="3.40.50.150">
    <property type="entry name" value="Vaccinia Virus protein VP39"/>
    <property type="match status" value="1"/>
</dbReference>
<dbReference type="HOGENOM" id="CLU_2666587_0_0_6"/>
<dbReference type="STRING" id="658187.LDG_7006"/>
<dbReference type="AlphaFoldDB" id="G9EP25"/>
<feature type="domain" description="Methyltransferase" evidence="1">
    <location>
        <begin position="36"/>
        <end position="75"/>
    </location>
</feature>
<reference evidence="2 3" key="1">
    <citation type="journal article" date="2011" name="BMC Genomics">
        <title>Insight into cross-talk between intra-amoebal pathogens.</title>
        <authorList>
            <person name="Gimenez G."/>
            <person name="Bertelli C."/>
            <person name="Moliner C."/>
            <person name="Robert C."/>
            <person name="Raoult D."/>
            <person name="Fournier P.E."/>
            <person name="Greub G."/>
        </authorList>
    </citation>
    <scope>NUCLEOTIDE SEQUENCE [LARGE SCALE GENOMIC DNA]</scope>
    <source>
        <strain evidence="2 3">LLAP12</strain>
    </source>
</reference>
<dbReference type="InterPro" id="IPR029063">
    <property type="entry name" value="SAM-dependent_MTases_sf"/>
</dbReference>
<dbReference type="OrthoDB" id="9760689at2"/>
<sequence length="75" mass="8188">MKYTVSAELYDQSLPQIATAQSVVMHFLSQYPPTGEEHIIDACCGTGKLVDVLSEYVPNGHILGLDSAENMIEFA</sequence>
<evidence type="ECO:0000313" key="3">
    <source>
        <dbReference type="Proteomes" id="UP000002770"/>
    </source>
</evidence>
<accession>G9EP25</accession>
<dbReference type="Proteomes" id="UP000002770">
    <property type="component" value="Unassembled WGS sequence"/>
</dbReference>
<dbReference type="RefSeq" id="WP_006870929.1">
    <property type="nucleotide sequence ID" value="NZ_JH413822.1"/>
</dbReference>